<feature type="domain" description="ABC3 transporter permease C-terminal" evidence="8">
    <location>
        <begin position="264"/>
        <end position="382"/>
    </location>
</feature>
<name>A0A3B0UPM1_9ZZZZ</name>
<comment type="similarity">
    <text evidence="6">Belongs to the ABC-4 integral membrane protein family.</text>
</comment>
<dbReference type="Pfam" id="PF02687">
    <property type="entry name" value="FtsX"/>
    <property type="match status" value="2"/>
</dbReference>
<keyword evidence="3 7" id="KW-0812">Transmembrane</keyword>
<evidence type="ECO:0000313" key="10">
    <source>
        <dbReference type="EMBL" id="VAW31080.1"/>
    </source>
</evidence>
<dbReference type="GO" id="GO:0022857">
    <property type="term" value="F:transmembrane transporter activity"/>
    <property type="evidence" value="ECO:0007669"/>
    <property type="project" value="TreeGrafter"/>
</dbReference>
<sequence length="794" mass="85218">MLNPRWRKALRDLWVNKARTFLVILAIAIGIVGVGSILTSYSILTREMNRNYADTNPATAVLYLNDVDDDLIQTIQDRPDIANAEARRTLFARYQTGDNKWLIILLFVIDDFDDLRVSTFYPERGDTAPAADEILIERSGLEMVGQDMGDTAVIKIAGNAPQPLTISGIVHDPGQAPSWMDGIAYGYISSDGVAQLGEEPIFNELKLVMAENADDRASNRQTANGVRDWLTANGVSVSRITVPVPGEHPHASQMLTLLFILQAFGVLALLLSGLLVATMISAMMEQQLRQIGVMKTIGARMSQIAAIYLATVIFLGVVALIIGIPGGLAAGRAYADFAATTLNFEIGSYSVDGWVYAVLVAAALLIPIIGAAFPIYKGSRITVREAISDNGASENTIGTRPIDALLGRVQGGGRTLLLALRNTFRRQGRLVLTLVALSVGGAVFMVALNVGASWNKTTEAEFSARRYDAEVRLKRPYTAENIKSVIADLLGVVAVETWVETRVSLIYPDGDNGDTFRTIGLPADTAMLEYPLLEGRWLRPGDKNVLVVGHNLVDREPSLIVGSEVVIDFNGQPTTWTVVGVVRQIGGLGVAYANQDYFAATAGLEGQTNHVKIASDDQSVAGQAALLQTVEATLLAEGIDVTVANTSQDGRQVLVDHFLIIVTLLLLMAGLVAAVSGLGLASTMSLNVMERRREIGVMRAVGATSMKVLQVILGEGLFIGLLSWGIAILLSIPMTMGIGNVAGMIFIETPLEIAYSWSGVGWWLGIVTVLTAVASSLPALKATEMPVNEVLAYE</sequence>
<feature type="transmembrane region" description="Helical" evidence="7">
    <location>
        <begin position="708"/>
        <end position="732"/>
    </location>
</feature>
<evidence type="ECO:0000259" key="9">
    <source>
        <dbReference type="Pfam" id="PF12704"/>
    </source>
</evidence>
<feature type="domain" description="ABC3 transporter permease C-terminal" evidence="8">
    <location>
        <begin position="667"/>
        <end position="786"/>
    </location>
</feature>
<comment type="subcellular location">
    <subcellularLocation>
        <location evidence="1">Cell membrane</location>
        <topology evidence="1">Multi-pass membrane protein</topology>
    </subcellularLocation>
</comment>
<organism evidence="10">
    <name type="scientific">hydrothermal vent metagenome</name>
    <dbReference type="NCBI Taxonomy" id="652676"/>
    <lineage>
        <taxon>unclassified sequences</taxon>
        <taxon>metagenomes</taxon>
        <taxon>ecological metagenomes</taxon>
    </lineage>
</organism>
<dbReference type="EMBL" id="UOEU01000153">
    <property type="protein sequence ID" value="VAW31080.1"/>
    <property type="molecule type" value="Genomic_DNA"/>
</dbReference>
<evidence type="ECO:0008006" key="11">
    <source>
        <dbReference type="Google" id="ProtNLM"/>
    </source>
</evidence>
<feature type="transmembrane region" description="Helical" evidence="7">
    <location>
        <begin position="430"/>
        <end position="454"/>
    </location>
</feature>
<dbReference type="InterPro" id="IPR003838">
    <property type="entry name" value="ABC3_permease_C"/>
</dbReference>
<gene>
    <name evidence="10" type="ORF">MNBD_CHLOROFLEXI01-1198</name>
</gene>
<dbReference type="PANTHER" id="PTHR30572">
    <property type="entry name" value="MEMBRANE COMPONENT OF TRANSPORTER-RELATED"/>
    <property type="match status" value="1"/>
</dbReference>
<evidence type="ECO:0000256" key="5">
    <source>
        <dbReference type="ARBA" id="ARBA00023136"/>
    </source>
</evidence>
<feature type="transmembrane region" description="Helical" evidence="7">
    <location>
        <begin position="760"/>
        <end position="780"/>
    </location>
</feature>
<evidence type="ECO:0000256" key="4">
    <source>
        <dbReference type="ARBA" id="ARBA00022989"/>
    </source>
</evidence>
<proteinExistence type="inferred from homology"/>
<keyword evidence="2" id="KW-1003">Cell membrane</keyword>
<evidence type="ECO:0000256" key="3">
    <source>
        <dbReference type="ARBA" id="ARBA00022692"/>
    </source>
</evidence>
<protein>
    <recommendedName>
        <fullName evidence="11">ABC transporter permease</fullName>
    </recommendedName>
</protein>
<dbReference type="PANTHER" id="PTHR30572:SF4">
    <property type="entry name" value="ABC TRANSPORTER PERMEASE YTRF"/>
    <property type="match status" value="1"/>
</dbReference>
<feature type="transmembrane region" description="Helical" evidence="7">
    <location>
        <begin position="305"/>
        <end position="334"/>
    </location>
</feature>
<feature type="transmembrane region" description="Helical" evidence="7">
    <location>
        <begin position="658"/>
        <end position="687"/>
    </location>
</feature>
<evidence type="ECO:0000256" key="2">
    <source>
        <dbReference type="ARBA" id="ARBA00022475"/>
    </source>
</evidence>
<evidence type="ECO:0000259" key="8">
    <source>
        <dbReference type="Pfam" id="PF02687"/>
    </source>
</evidence>
<reference evidence="10" key="1">
    <citation type="submission" date="2018-06" db="EMBL/GenBank/DDBJ databases">
        <authorList>
            <person name="Zhirakovskaya E."/>
        </authorList>
    </citation>
    <scope>NUCLEOTIDE SEQUENCE</scope>
</reference>
<feature type="transmembrane region" description="Helical" evidence="7">
    <location>
        <begin position="21"/>
        <end position="44"/>
    </location>
</feature>
<evidence type="ECO:0000256" key="6">
    <source>
        <dbReference type="ARBA" id="ARBA00038076"/>
    </source>
</evidence>
<dbReference type="AlphaFoldDB" id="A0A3B0UPM1"/>
<feature type="domain" description="MacB-like periplasmic core" evidence="9">
    <location>
        <begin position="20"/>
        <end position="183"/>
    </location>
</feature>
<keyword evidence="5 7" id="KW-0472">Membrane</keyword>
<keyword evidence="4 7" id="KW-1133">Transmembrane helix</keyword>
<evidence type="ECO:0000256" key="7">
    <source>
        <dbReference type="SAM" id="Phobius"/>
    </source>
</evidence>
<dbReference type="InterPro" id="IPR050250">
    <property type="entry name" value="Macrolide_Exporter_MacB"/>
</dbReference>
<feature type="transmembrane region" description="Helical" evidence="7">
    <location>
        <begin position="257"/>
        <end position="284"/>
    </location>
</feature>
<feature type="domain" description="MacB-like periplasmic core" evidence="9">
    <location>
        <begin position="431"/>
        <end position="618"/>
    </location>
</feature>
<dbReference type="InterPro" id="IPR025857">
    <property type="entry name" value="MacB_PCD"/>
</dbReference>
<feature type="transmembrane region" description="Helical" evidence="7">
    <location>
        <begin position="354"/>
        <end position="376"/>
    </location>
</feature>
<dbReference type="Pfam" id="PF12704">
    <property type="entry name" value="MacB_PCD"/>
    <property type="match status" value="2"/>
</dbReference>
<evidence type="ECO:0000256" key="1">
    <source>
        <dbReference type="ARBA" id="ARBA00004651"/>
    </source>
</evidence>
<accession>A0A3B0UPM1</accession>
<dbReference type="GO" id="GO:0005886">
    <property type="term" value="C:plasma membrane"/>
    <property type="evidence" value="ECO:0007669"/>
    <property type="project" value="UniProtKB-SubCell"/>
</dbReference>